<dbReference type="Proteomes" id="UP000037540">
    <property type="component" value="Unassembled WGS sequence"/>
</dbReference>
<sequence>MEKYKRGQLVRINDIDAVVVRASGKEGHVVARHLNGDSLMLLEGELGKRLDAESLTKIILSKVNNILPLEDYLEDEDIKEIKENIEEWLNEIR</sequence>
<organism evidence="1 2">
    <name type="scientific">Clostridium botulinum</name>
    <dbReference type="NCBI Taxonomy" id="1491"/>
    <lineage>
        <taxon>Bacteria</taxon>
        <taxon>Bacillati</taxon>
        <taxon>Bacillota</taxon>
        <taxon>Clostridia</taxon>
        <taxon>Eubacteriales</taxon>
        <taxon>Clostridiaceae</taxon>
        <taxon>Clostridium</taxon>
    </lineage>
</organism>
<reference evidence="1 2" key="1">
    <citation type="submission" date="2015-07" db="EMBL/GenBank/DDBJ databases">
        <title>Draft genome sequences of 17 French Clostridium botulinum group III.</title>
        <authorList>
            <person name="Woudstra C."/>
            <person name="Le Marechal C."/>
            <person name="Souillard R."/>
            <person name="Bayon-Auboyer M.-H."/>
            <person name="Dessouter D."/>
            <person name="Fach P."/>
        </authorList>
    </citation>
    <scope>NUCLEOTIDE SEQUENCE [LARGE SCALE GENOMIC DNA]</scope>
    <source>
        <strain evidence="1 2">12LNRI-CD</strain>
    </source>
</reference>
<comment type="caution">
    <text evidence="1">The sequence shown here is derived from an EMBL/GenBank/DDBJ whole genome shotgun (WGS) entry which is preliminary data.</text>
</comment>
<accession>A0A9Q1ZCW0</accession>
<evidence type="ECO:0000313" key="2">
    <source>
        <dbReference type="Proteomes" id="UP000037540"/>
    </source>
</evidence>
<dbReference type="AlphaFoldDB" id="A0A9Q1ZCW0"/>
<name>A0A9Q1ZCW0_CLOBO</name>
<proteinExistence type="predicted"/>
<gene>
    <name evidence="1" type="ORF">ADU74_08350</name>
</gene>
<protein>
    <submittedName>
        <fullName evidence="1">Uncharacterized protein</fullName>
    </submittedName>
</protein>
<dbReference type="RefSeq" id="WP_013725411.1">
    <property type="nucleotide sequence ID" value="NZ_LGVO01000042.1"/>
</dbReference>
<evidence type="ECO:0000313" key="1">
    <source>
        <dbReference type="EMBL" id="KOA86639.1"/>
    </source>
</evidence>
<dbReference type="EMBL" id="LGVR01000045">
    <property type="protein sequence ID" value="KOA86639.1"/>
    <property type="molecule type" value="Genomic_DNA"/>
</dbReference>